<organism evidence="1 2">
    <name type="scientific">Entomophthora muscae</name>
    <dbReference type="NCBI Taxonomy" id="34485"/>
    <lineage>
        <taxon>Eukaryota</taxon>
        <taxon>Fungi</taxon>
        <taxon>Fungi incertae sedis</taxon>
        <taxon>Zoopagomycota</taxon>
        <taxon>Entomophthoromycotina</taxon>
        <taxon>Entomophthoromycetes</taxon>
        <taxon>Entomophthorales</taxon>
        <taxon>Entomophthoraceae</taxon>
        <taxon>Entomophthora</taxon>
    </lineage>
</organism>
<dbReference type="EMBL" id="QTSX02005013">
    <property type="protein sequence ID" value="KAJ9062308.1"/>
    <property type="molecule type" value="Genomic_DNA"/>
</dbReference>
<accession>A0ACC2SJ44</accession>
<comment type="caution">
    <text evidence="1">The sequence shown here is derived from an EMBL/GenBank/DDBJ whole genome shotgun (WGS) entry which is preliminary data.</text>
</comment>
<evidence type="ECO:0000313" key="2">
    <source>
        <dbReference type="Proteomes" id="UP001165960"/>
    </source>
</evidence>
<reference evidence="1" key="1">
    <citation type="submission" date="2022-04" db="EMBL/GenBank/DDBJ databases">
        <title>Genome of the entomopathogenic fungus Entomophthora muscae.</title>
        <authorList>
            <person name="Elya C."/>
            <person name="Lovett B.R."/>
            <person name="Lee E."/>
            <person name="Macias A.M."/>
            <person name="Hajek A.E."/>
            <person name="De Bivort B.L."/>
            <person name="Kasson M.T."/>
            <person name="De Fine Licht H.H."/>
            <person name="Stajich J.E."/>
        </authorList>
    </citation>
    <scope>NUCLEOTIDE SEQUENCE</scope>
    <source>
        <strain evidence="1">Berkeley</strain>
    </source>
</reference>
<dbReference type="Proteomes" id="UP001165960">
    <property type="component" value="Unassembled WGS sequence"/>
</dbReference>
<evidence type="ECO:0000313" key="1">
    <source>
        <dbReference type="EMBL" id="KAJ9062308.1"/>
    </source>
</evidence>
<proteinExistence type="predicted"/>
<gene>
    <name evidence="1" type="ORF">DSO57_1012101</name>
</gene>
<sequence length="334" mass="37605">MLQYFQKVGSLGMLSKLKPSAAVSSHYKASPKENVRHKSLLEPNNKMEPLPFLEYPNVTINNPKAVLEKITKINKDGAEALHIITDFDMTLTKHWVNGKRNFSSHSALQASNAVSDDFVKQAKEIFAKYYPLEIDPTIPHNEKVKHMVDFWEESHGIFIKEKLSADLIRAALKDFKIVYREGTHHFMDVTGKKNIPVLVFSAGVGDIINELLIGQGLLHPHVYVISNFMDFRASPPHEAIGFKKPLIHLLNKGEIALKETPFYGLAHSRQNAILMGDSLGDLQMSNGLDHSTLLTIGFLSHNVDQNLTSYSSQFDVVITHDSSFDWVNQIINHL</sequence>
<keyword evidence="2" id="KW-1185">Reference proteome</keyword>
<name>A0ACC2SJ44_9FUNG</name>
<protein>
    <submittedName>
        <fullName evidence="1">Uncharacterized protein</fullName>
    </submittedName>
</protein>